<dbReference type="Proteomes" id="UP000735302">
    <property type="component" value="Unassembled WGS sequence"/>
</dbReference>
<reference evidence="2 3" key="1">
    <citation type="journal article" date="2021" name="Elife">
        <title>Chloroplast acquisition without the gene transfer in kleptoplastic sea slugs, Plakobranchus ocellatus.</title>
        <authorList>
            <person name="Maeda T."/>
            <person name="Takahashi S."/>
            <person name="Yoshida T."/>
            <person name="Shimamura S."/>
            <person name="Takaki Y."/>
            <person name="Nagai Y."/>
            <person name="Toyoda A."/>
            <person name="Suzuki Y."/>
            <person name="Arimoto A."/>
            <person name="Ishii H."/>
            <person name="Satoh N."/>
            <person name="Nishiyama T."/>
            <person name="Hasebe M."/>
            <person name="Maruyama T."/>
            <person name="Minagawa J."/>
            <person name="Obokata J."/>
            <person name="Shigenobu S."/>
        </authorList>
    </citation>
    <scope>NUCLEOTIDE SEQUENCE [LARGE SCALE GENOMIC DNA]</scope>
</reference>
<dbReference type="AlphaFoldDB" id="A0AAV3Z668"/>
<sequence>MYREMVTITSMLVMIMQWCDNDGDCDDTGNEGGDNGDGSDDNHDEGCGDDGDADEDNTGDNDDNELPKYNTSSIHPWSFLVEYLNFRIGSSDIKVE</sequence>
<gene>
    <name evidence="2" type="ORF">PoB_001727200</name>
</gene>
<evidence type="ECO:0000313" key="2">
    <source>
        <dbReference type="EMBL" id="GFN90766.1"/>
    </source>
</evidence>
<comment type="caution">
    <text evidence="2">The sequence shown here is derived from an EMBL/GenBank/DDBJ whole genome shotgun (WGS) entry which is preliminary data.</text>
</comment>
<feature type="region of interest" description="Disordered" evidence="1">
    <location>
        <begin position="23"/>
        <end position="71"/>
    </location>
</feature>
<proteinExistence type="predicted"/>
<feature type="compositionally biased region" description="Acidic residues" evidence="1">
    <location>
        <begin position="47"/>
        <end position="64"/>
    </location>
</feature>
<dbReference type="EMBL" id="BLXT01002056">
    <property type="protein sequence ID" value="GFN90766.1"/>
    <property type="molecule type" value="Genomic_DNA"/>
</dbReference>
<name>A0AAV3Z668_9GAST</name>
<protein>
    <submittedName>
        <fullName evidence="2">Uncharacterized protein</fullName>
    </submittedName>
</protein>
<keyword evidence="3" id="KW-1185">Reference proteome</keyword>
<organism evidence="2 3">
    <name type="scientific">Plakobranchus ocellatus</name>
    <dbReference type="NCBI Taxonomy" id="259542"/>
    <lineage>
        <taxon>Eukaryota</taxon>
        <taxon>Metazoa</taxon>
        <taxon>Spiralia</taxon>
        <taxon>Lophotrochozoa</taxon>
        <taxon>Mollusca</taxon>
        <taxon>Gastropoda</taxon>
        <taxon>Heterobranchia</taxon>
        <taxon>Euthyneura</taxon>
        <taxon>Panpulmonata</taxon>
        <taxon>Sacoglossa</taxon>
        <taxon>Placobranchoidea</taxon>
        <taxon>Plakobranchidae</taxon>
        <taxon>Plakobranchus</taxon>
    </lineage>
</organism>
<evidence type="ECO:0000313" key="3">
    <source>
        <dbReference type="Proteomes" id="UP000735302"/>
    </source>
</evidence>
<evidence type="ECO:0000256" key="1">
    <source>
        <dbReference type="SAM" id="MobiDB-lite"/>
    </source>
</evidence>
<accession>A0AAV3Z668</accession>